<dbReference type="InterPro" id="IPR036412">
    <property type="entry name" value="HAD-like_sf"/>
</dbReference>
<dbReference type="Gene3D" id="3.40.50.1000">
    <property type="entry name" value="HAD superfamily/HAD-like"/>
    <property type="match status" value="1"/>
</dbReference>
<comment type="caution">
    <text evidence="1">The sequence shown here is derived from an EMBL/GenBank/DDBJ whole genome shotgun (WGS) entry which is preliminary data.</text>
</comment>
<sequence>MRTLFSLLPRRVRRFVRRGSGGLELVIFDMDGVLRDTILVVYTALCHTVEELGGVAPPFARYCAYYSYPWLNHFRSYGVTAPIEEIEVVFRKHRAALRSYYRMFPEAADVVRQLDGHGFMMASVSADTLEQTYADLRSVGIEGRFDLILGERFDKTAALEKACLRLDVAPHRAAYVGDLASDMEHAGAAGLMRIARVYENPPLPPDARILTCEADARLHGPLTGLAEIVLDLRPRDARSRVDADKALREAGAIED</sequence>
<reference evidence="1 2" key="1">
    <citation type="submission" date="2017-09" db="EMBL/GenBank/DDBJ databases">
        <title>Depth-based differentiation of microbial function through sediment-hosted aquifers and enrichment of novel symbionts in the deep terrestrial subsurface.</title>
        <authorList>
            <person name="Probst A.J."/>
            <person name="Ladd B."/>
            <person name="Jarett J.K."/>
            <person name="Geller-Mcgrath D.E."/>
            <person name="Sieber C.M."/>
            <person name="Emerson J.B."/>
            <person name="Anantharaman K."/>
            <person name="Thomas B.C."/>
            <person name="Malmstrom R."/>
            <person name="Stieglmeier M."/>
            <person name="Klingl A."/>
            <person name="Woyke T."/>
            <person name="Ryan C.M."/>
            <person name="Banfield J.F."/>
        </authorList>
    </citation>
    <scope>NUCLEOTIDE SEQUENCE [LARGE SCALE GENOMIC DNA]</scope>
    <source>
        <strain evidence="1">CG10_big_fil_rev_8_21_14_0_10_51_16</strain>
    </source>
</reference>
<dbReference type="SFLD" id="SFLDG01129">
    <property type="entry name" value="C1.5:_HAD__Beta-PGM__Phosphata"/>
    <property type="match status" value="1"/>
</dbReference>
<protein>
    <recommendedName>
        <fullName evidence="3">HAD family hydrolase</fullName>
    </recommendedName>
</protein>
<gene>
    <name evidence="1" type="ORF">COV10_02210</name>
</gene>
<proteinExistence type="predicted"/>
<dbReference type="EMBL" id="PCYI01000016">
    <property type="protein sequence ID" value="PIR44913.1"/>
    <property type="molecule type" value="Genomic_DNA"/>
</dbReference>
<dbReference type="GO" id="GO:0008967">
    <property type="term" value="F:phosphoglycolate phosphatase activity"/>
    <property type="evidence" value="ECO:0007669"/>
    <property type="project" value="TreeGrafter"/>
</dbReference>
<dbReference type="PANTHER" id="PTHR43434:SF1">
    <property type="entry name" value="PHOSPHOGLYCOLATE PHOSPHATASE"/>
    <property type="match status" value="1"/>
</dbReference>
<name>A0A2H0REI8_9BACT</name>
<dbReference type="SUPFAM" id="SSF56784">
    <property type="entry name" value="HAD-like"/>
    <property type="match status" value="1"/>
</dbReference>
<dbReference type="InterPro" id="IPR023214">
    <property type="entry name" value="HAD_sf"/>
</dbReference>
<accession>A0A2H0REI8</accession>
<dbReference type="Gene3D" id="1.10.150.240">
    <property type="entry name" value="Putative phosphatase, domain 2"/>
    <property type="match status" value="1"/>
</dbReference>
<evidence type="ECO:0008006" key="3">
    <source>
        <dbReference type="Google" id="ProtNLM"/>
    </source>
</evidence>
<dbReference type="GO" id="GO:0006281">
    <property type="term" value="P:DNA repair"/>
    <property type="evidence" value="ECO:0007669"/>
    <property type="project" value="TreeGrafter"/>
</dbReference>
<dbReference type="SFLD" id="SFLDS00003">
    <property type="entry name" value="Haloacid_Dehalogenase"/>
    <property type="match status" value="1"/>
</dbReference>
<dbReference type="PANTHER" id="PTHR43434">
    <property type="entry name" value="PHOSPHOGLYCOLATE PHOSPHATASE"/>
    <property type="match status" value="1"/>
</dbReference>
<dbReference type="Proteomes" id="UP000228767">
    <property type="component" value="Unassembled WGS sequence"/>
</dbReference>
<organism evidence="1 2">
    <name type="scientific">Candidatus Vogelbacteria bacterium CG10_big_fil_rev_8_21_14_0_10_51_16</name>
    <dbReference type="NCBI Taxonomy" id="1975045"/>
    <lineage>
        <taxon>Bacteria</taxon>
        <taxon>Candidatus Vogeliibacteriota</taxon>
    </lineage>
</organism>
<evidence type="ECO:0000313" key="1">
    <source>
        <dbReference type="EMBL" id="PIR44913.1"/>
    </source>
</evidence>
<evidence type="ECO:0000313" key="2">
    <source>
        <dbReference type="Proteomes" id="UP000228767"/>
    </source>
</evidence>
<dbReference type="AlphaFoldDB" id="A0A2H0REI8"/>
<dbReference type="Pfam" id="PF13419">
    <property type="entry name" value="HAD_2"/>
    <property type="match status" value="1"/>
</dbReference>
<dbReference type="InterPro" id="IPR041492">
    <property type="entry name" value="HAD_2"/>
</dbReference>
<dbReference type="InterPro" id="IPR023198">
    <property type="entry name" value="PGP-like_dom2"/>
</dbReference>
<dbReference type="InterPro" id="IPR050155">
    <property type="entry name" value="HAD-like_hydrolase_sf"/>
</dbReference>